<evidence type="ECO:0000256" key="2">
    <source>
        <dbReference type="SAM" id="Phobius"/>
    </source>
</evidence>
<keyword evidence="2" id="KW-1133">Transmembrane helix</keyword>
<feature type="transmembrane region" description="Helical" evidence="2">
    <location>
        <begin position="143"/>
        <end position="160"/>
    </location>
</feature>
<dbReference type="Proteomes" id="UP001374535">
    <property type="component" value="Chromosome 3"/>
</dbReference>
<sequence>MRSSCMIQHANLVSNGFTGSLKINRREMYANDEKGKLPESPRRINSSSQDGPEICGTVNGVEEVPSRIGAKLCGEKRRTAEMERAASWWATFGLSLCSLSLKYSKPLLQAQPSHPIWLSIIAILSFTLFACAATVMLLVGARFTHTQIIVMLIAFFTLLLA</sequence>
<evidence type="ECO:0000313" key="4">
    <source>
        <dbReference type="Proteomes" id="UP001374535"/>
    </source>
</evidence>
<evidence type="ECO:0000313" key="3">
    <source>
        <dbReference type="EMBL" id="WVZ17641.1"/>
    </source>
</evidence>
<dbReference type="EMBL" id="CP144698">
    <property type="protein sequence ID" value="WVZ17641.1"/>
    <property type="molecule type" value="Genomic_DNA"/>
</dbReference>
<feature type="compositionally biased region" description="Basic and acidic residues" evidence="1">
    <location>
        <begin position="31"/>
        <end position="42"/>
    </location>
</feature>
<keyword evidence="4" id="KW-1185">Reference proteome</keyword>
<keyword evidence="2" id="KW-0472">Membrane</keyword>
<name>A0AAQ3S6K1_VIGMU</name>
<organism evidence="3 4">
    <name type="scientific">Vigna mungo</name>
    <name type="common">Black gram</name>
    <name type="synonym">Phaseolus mungo</name>
    <dbReference type="NCBI Taxonomy" id="3915"/>
    <lineage>
        <taxon>Eukaryota</taxon>
        <taxon>Viridiplantae</taxon>
        <taxon>Streptophyta</taxon>
        <taxon>Embryophyta</taxon>
        <taxon>Tracheophyta</taxon>
        <taxon>Spermatophyta</taxon>
        <taxon>Magnoliopsida</taxon>
        <taxon>eudicotyledons</taxon>
        <taxon>Gunneridae</taxon>
        <taxon>Pentapetalae</taxon>
        <taxon>rosids</taxon>
        <taxon>fabids</taxon>
        <taxon>Fabales</taxon>
        <taxon>Fabaceae</taxon>
        <taxon>Papilionoideae</taxon>
        <taxon>50 kb inversion clade</taxon>
        <taxon>NPAAA clade</taxon>
        <taxon>indigoferoid/millettioid clade</taxon>
        <taxon>Phaseoleae</taxon>
        <taxon>Vigna</taxon>
    </lineage>
</organism>
<accession>A0AAQ3S6K1</accession>
<evidence type="ECO:0000256" key="1">
    <source>
        <dbReference type="SAM" id="MobiDB-lite"/>
    </source>
</evidence>
<feature type="region of interest" description="Disordered" evidence="1">
    <location>
        <begin position="31"/>
        <end position="51"/>
    </location>
</feature>
<gene>
    <name evidence="3" type="ORF">V8G54_010623</name>
</gene>
<proteinExistence type="predicted"/>
<keyword evidence="2" id="KW-0812">Transmembrane</keyword>
<reference evidence="3 4" key="1">
    <citation type="journal article" date="2023" name="Life. Sci Alliance">
        <title>Evolutionary insights into 3D genome organization and epigenetic landscape of Vigna mungo.</title>
        <authorList>
            <person name="Junaid A."/>
            <person name="Singh B."/>
            <person name="Bhatia S."/>
        </authorList>
    </citation>
    <scope>NUCLEOTIDE SEQUENCE [LARGE SCALE GENOMIC DNA]</scope>
    <source>
        <strain evidence="3">Urdbean</strain>
    </source>
</reference>
<dbReference type="AlphaFoldDB" id="A0AAQ3S6K1"/>
<protein>
    <submittedName>
        <fullName evidence="3">Uncharacterized protein</fullName>
    </submittedName>
</protein>
<feature type="transmembrane region" description="Helical" evidence="2">
    <location>
        <begin position="116"/>
        <end position="138"/>
    </location>
</feature>